<accession>A0A2T4BVG1</accession>
<gene>
    <name evidence="1" type="ORF">M440DRAFT_128335</name>
</gene>
<sequence>MGARCWLRSCVWVPVPVPVRTRYGRYDWTHTQIERQSCARQAEQQLGQDQHVSHAASCSWPPHRTLHDIVPTDRSRVLLCLKTSISSIQPEPPDGSVDILLILLCHSKFLLGLSSPPRLTLTGVCASSSSQEQRKALVVERICNAHARLKHAAAPRRWSMRRCCARRLDDPAEAWYFRDIRYVDGT</sequence>
<protein>
    <submittedName>
        <fullName evidence="1">Uncharacterized protein</fullName>
    </submittedName>
</protein>
<evidence type="ECO:0000313" key="1">
    <source>
        <dbReference type="EMBL" id="PTB73301.1"/>
    </source>
</evidence>
<keyword evidence="2" id="KW-1185">Reference proteome</keyword>
<proteinExistence type="predicted"/>
<dbReference type="EMBL" id="KZ679138">
    <property type="protein sequence ID" value="PTB73301.1"/>
    <property type="molecule type" value="Genomic_DNA"/>
</dbReference>
<dbReference type="AlphaFoldDB" id="A0A2T4BVG1"/>
<evidence type="ECO:0000313" key="2">
    <source>
        <dbReference type="Proteomes" id="UP000240760"/>
    </source>
</evidence>
<reference evidence="1 2" key="1">
    <citation type="submission" date="2016-07" db="EMBL/GenBank/DDBJ databases">
        <title>Multiple horizontal gene transfer events from other fungi enriched the ability of initially mycotrophic Trichoderma (Ascomycota) to feed on dead plant biomass.</title>
        <authorList>
            <consortium name="DOE Joint Genome Institute"/>
            <person name="Aerts A."/>
            <person name="Atanasova L."/>
            <person name="Chenthamara K."/>
            <person name="Zhang J."/>
            <person name="Grujic M."/>
            <person name="Henrissat B."/>
            <person name="Kuo A."/>
            <person name="Salamov A."/>
            <person name="Lipzen A."/>
            <person name="Labutti K."/>
            <person name="Barry K."/>
            <person name="Miao Y."/>
            <person name="Rahimi M.J."/>
            <person name="Shen Q."/>
            <person name="Grigoriev I.V."/>
            <person name="Kubicek C.P."/>
            <person name="Druzhinina I.S."/>
        </authorList>
    </citation>
    <scope>NUCLEOTIDE SEQUENCE [LARGE SCALE GENOMIC DNA]</scope>
    <source>
        <strain evidence="1 2">ATCC 18648</strain>
    </source>
</reference>
<name>A0A2T4BVG1_TRILO</name>
<organism evidence="1 2">
    <name type="scientific">Trichoderma longibrachiatum ATCC 18648</name>
    <dbReference type="NCBI Taxonomy" id="983965"/>
    <lineage>
        <taxon>Eukaryota</taxon>
        <taxon>Fungi</taxon>
        <taxon>Dikarya</taxon>
        <taxon>Ascomycota</taxon>
        <taxon>Pezizomycotina</taxon>
        <taxon>Sordariomycetes</taxon>
        <taxon>Hypocreomycetidae</taxon>
        <taxon>Hypocreales</taxon>
        <taxon>Hypocreaceae</taxon>
        <taxon>Trichoderma</taxon>
    </lineage>
</organism>
<dbReference type="Proteomes" id="UP000240760">
    <property type="component" value="Unassembled WGS sequence"/>
</dbReference>